<reference evidence="2 3" key="1">
    <citation type="journal article" date="2014" name="Curr. Biol.">
        <title>The genome of the clonal raider ant Cerapachys biroi.</title>
        <authorList>
            <person name="Oxley P.R."/>
            <person name="Ji L."/>
            <person name="Fetter-Pruneda I."/>
            <person name="McKenzie S.K."/>
            <person name="Li C."/>
            <person name="Hu H."/>
            <person name="Zhang G."/>
            <person name="Kronauer D.J."/>
        </authorList>
    </citation>
    <scope>NUCLEOTIDE SEQUENCE [LARGE SCALE GENOMIC DNA]</scope>
</reference>
<accession>A0A026VYZ3</accession>
<feature type="region of interest" description="Disordered" evidence="1">
    <location>
        <begin position="17"/>
        <end position="47"/>
    </location>
</feature>
<dbReference type="Proteomes" id="UP000053097">
    <property type="component" value="Unassembled WGS sequence"/>
</dbReference>
<evidence type="ECO:0000313" key="2">
    <source>
        <dbReference type="EMBL" id="EZA49023.1"/>
    </source>
</evidence>
<name>A0A026VYZ3_OOCBI</name>
<protein>
    <submittedName>
        <fullName evidence="2">Uncharacterized protein</fullName>
    </submittedName>
</protein>
<dbReference type="EMBL" id="KK107555">
    <property type="protein sequence ID" value="EZA49023.1"/>
    <property type="molecule type" value="Genomic_DNA"/>
</dbReference>
<proteinExistence type="predicted"/>
<dbReference type="AlphaFoldDB" id="A0A026VYZ3"/>
<evidence type="ECO:0000256" key="1">
    <source>
        <dbReference type="SAM" id="MobiDB-lite"/>
    </source>
</evidence>
<gene>
    <name evidence="2" type="ORF">X777_12832</name>
</gene>
<evidence type="ECO:0000313" key="3">
    <source>
        <dbReference type="Proteomes" id="UP000053097"/>
    </source>
</evidence>
<keyword evidence="3" id="KW-1185">Reference proteome</keyword>
<organism evidence="2 3">
    <name type="scientific">Ooceraea biroi</name>
    <name type="common">Clonal raider ant</name>
    <name type="synonym">Cerapachys biroi</name>
    <dbReference type="NCBI Taxonomy" id="2015173"/>
    <lineage>
        <taxon>Eukaryota</taxon>
        <taxon>Metazoa</taxon>
        <taxon>Ecdysozoa</taxon>
        <taxon>Arthropoda</taxon>
        <taxon>Hexapoda</taxon>
        <taxon>Insecta</taxon>
        <taxon>Pterygota</taxon>
        <taxon>Neoptera</taxon>
        <taxon>Endopterygota</taxon>
        <taxon>Hymenoptera</taxon>
        <taxon>Apocrita</taxon>
        <taxon>Aculeata</taxon>
        <taxon>Formicoidea</taxon>
        <taxon>Formicidae</taxon>
        <taxon>Dorylinae</taxon>
        <taxon>Ooceraea</taxon>
    </lineage>
</organism>
<sequence>MNKVLVIEIVNREEQCRGRSRSRTQVKRSKVRLQRGRKIRHPKQILL</sequence>
<feature type="compositionally biased region" description="Basic residues" evidence="1">
    <location>
        <begin position="18"/>
        <end position="47"/>
    </location>
</feature>